<comment type="similarity">
    <text evidence="1">Belongs to the Hha/YmoA/Cnu family.</text>
</comment>
<reference evidence="2" key="1">
    <citation type="submission" date="2017-07" db="EMBL/GenBank/DDBJ databases">
        <title>Molecular characterization of KPC-producing Enterobacteriaceae from a Czech hospital.</title>
        <authorList>
            <person name="Chudejova K."/>
            <person name="Papagiannitsis C.C."/>
            <person name="Hrabak J."/>
            <person name="Zemlickova H."/>
        </authorList>
    </citation>
    <scope>NUCLEOTIDE SEQUENCE</scope>
    <source>
        <strain evidence="2">Cfr-36049cz</strain>
        <plasmid evidence="2">pCrf-36049cz</plasmid>
    </source>
</reference>
<dbReference type="RefSeq" id="WP_372443548.1">
    <property type="nucleotide sequence ID" value="NZ_CP056638.1"/>
</dbReference>
<accession>A0A290FTV2</accession>
<evidence type="ECO:0000313" key="2">
    <source>
        <dbReference type="EMBL" id="ATB51779.1"/>
    </source>
</evidence>
<dbReference type="AlphaFoldDB" id="A0A290FTV2"/>
<name>A0A290FTV2_CITFR</name>
<proteinExistence type="inferred from homology"/>
<protein>
    <submittedName>
        <fullName evidence="2">YmoA</fullName>
    </submittedName>
</protein>
<organism evidence="2">
    <name type="scientific">Citrobacter freundii</name>
    <dbReference type="NCBI Taxonomy" id="546"/>
    <lineage>
        <taxon>Bacteria</taxon>
        <taxon>Pseudomonadati</taxon>
        <taxon>Pseudomonadota</taxon>
        <taxon>Gammaproteobacteria</taxon>
        <taxon>Enterobacterales</taxon>
        <taxon>Enterobacteriaceae</taxon>
        <taxon>Citrobacter</taxon>
        <taxon>Citrobacter freundii complex</taxon>
    </lineage>
</organism>
<keyword evidence="2" id="KW-0614">Plasmid</keyword>
<sequence length="133" mass="15570">MKSVTIEAKTFAEMLGITEGELIFAIKTTGTFKNKTIPQPYEPHKSKNRFLYSDVMKFIESTKEKENLQKRYLMHFRRCRTLDTLEKVFENLRDKLAGKELDAMMSASDHRRAEITHNTLWDKVPASAWKNVK</sequence>
<dbReference type="SUPFAM" id="SSF68989">
    <property type="entry name" value="Hemolysin expression modulating protein HHA"/>
    <property type="match status" value="1"/>
</dbReference>
<dbReference type="EMBL" id="MF497781">
    <property type="protein sequence ID" value="ATB51779.1"/>
    <property type="molecule type" value="Genomic_DNA"/>
</dbReference>
<dbReference type="InterPro" id="IPR036666">
    <property type="entry name" value="HHA_sf"/>
</dbReference>
<evidence type="ECO:0000256" key="1">
    <source>
        <dbReference type="ARBA" id="ARBA00010526"/>
    </source>
</evidence>
<dbReference type="Pfam" id="PF05321">
    <property type="entry name" value="HHA"/>
    <property type="match status" value="1"/>
</dbReference>
<geneLocation type="plasmid" evidence="2">
    <name>pCrf-36049cz</name>
</geneLocation>
<dbReference type="Gene3D" id="1.20.1280.40">
    <property type="entry name" value="HHA"/>
    <property type="match status" value="1"/>
</dbReference>
<dbReference type="InterPro" id="IPR007985">
    <property type="entry name" value="Hemolysn_expr_modulating_HHA"/>
</dbReference>